<sequence>MTRTITVDGEFEYTKQIYCLVLGFLLFGLVYGDWALEWDKFKLDYDKHYASATEENERKQIFIENVSRMRTYQQTHPDATFTMAINHLTDRRIEELVSGPNKHLASSPESSKSSIEVKNIPDSLDWRTKGVISPVHNQGLVGEIVVAIASTELVETLHAIHTKSLVEGSISQFDKTNRLTPGDENTMLNWIQESTLYAEIDASGAGFGVYEFGVYEDSTCSQENLNHVVKDNG</sequence>
<dbReference type="SUPFAM" id="SSF54001">
    <property type="entry name" value="Cysteine proteinases"/>
    <property type="match status" value="1"/>
</dbReference>
<keyword evidence="1" id="KW-0472">Membrane</keyword>
<keyword evidence="5" id="KW-1185">Reference proteome</keyword>
<dbReference type="InterPro" id="IPR013201">
    <property type="entry name" value="Prot_inhib_I29"/>
</dbReference>
<dbReference type="Proteomes" id="UP000663829">
    <property type="component" value="Unassembled WGS sequence"/>
</dbReference>
<dbReference type="InterPro" id="IPR038765">
    <property type="entry name" value="Papain-like_cys_pep_sf"/>
</dbReference>
<dbReference type="Gene3D" id="3.90.70.10">
    <property type="entry name" value="Cysteine proteinases"/>
    <property type="match status" value="1"/>
</dbReference>
<feature type="transmembrane region" description="Helical" evidence="1">
    <location>
        <begin position="15"/>
        <end position="36"/>
    </location>
</feature>
<keyword evidence="1" id="KW-1133">Transmembrane helix</keyword>
<dbReference type="SMART" id="SM00848">
    <property type="entry name" value="Inhibitor_I29"/>
    <property type="match status" value="1"/>
</dbReference>
<name>A0A814TPJ4_9BILA</name>
<dbReference type="EMBL" id="CAJNOQ010007272">
    <property type="protein sequence ID" value="CAF1162999.1"/>
    <property type="molecule type" value="Genomic_DNA"/>
</dbReference>
<dbReference type="GO" id="GO:0008234">
    <property type="term" value="F:cysteine-type peptidase activity"/>
    <property type="evidence" value="ECO:0007669"/>
    <property type="project" value="InterPro"/>
</dbReference>
<dbReference type="Pfam" id="PF08246">
    <property type="entry name" value="Inhibitor_I29"/>
    <property type="match status" value="1"/>
</dbReference>
<dbReference type="InterPro" id="IPR000668">
    <property type="entry name" value="Peptidase_C1A_C"/>
</dbReference>
<dbReference type="Proteomes" id="UP000681722">
    <property type="component" value="Unassembled WGS sequence"/>
</dbReference>
<dbReference type="EMBL" id="CAJOBC010007273">
    <property type="protein sequence ID" value="CAF3926599.1"/>
    <property type="molecule type" value="Genomic_DNA"/>
</dbReference>
<dbReference type="Pfam" id="PF00112">
    <property type="entry name" value="Peptidase_C1"/>
    <property type="match status" value="1"/>
</dbReference>
<accession>A0A814TPJ4</accession>
<feature type="domain" description="Cathepsin propeptide inhibitor" evidence="2">
    <location>
        <begin position="38"/>
        <end position="96"/>
    </location>
</feature>
<comment type="caution">
    <text evidence="3">The sequence shown here is derived from an EMBL/GenBank/DDBJ whole genome shotgun (WGS) entry which is preliminary data.</text>
</comment>
<evidence type="ECO:0000313" key="3">
    <source>
        <dbReference type="EMBL" id="CAF1162999.1"/>
    </source>
</evidence>
<evidence type="ECO:0000256" key="1">
    <source>
        <dbReference type="SAM" id="Phobius"/>
    </source>
</evidence>
<keyword evidence="1" id="KW-0812">Transmembrane</keyword>
<dbReference type="OrthoDB" id="190265at2759"/>
<proteinExistence type="predicted"/>
<evidence type="ECO:0000313" key="5">
    <source>
        <dbReference type="Proteomes" id="UP000663829"/>
    </source>
</evidence>
<gene>
    <name evidence="3" type="ORF">GPM918_LOCUS21777</name>
    <name evidence="4" type="ORF">SRO942_LOCUS21776</name>
</gene>
<dbReference type="AlphaFoldDB" id="A0A814TPJ4"/>
<protein>
    <recommendedName>
        <fullName evidence="2">Cathepsin propeptide inhibitor domain-containing protein</fullName>
    </recommendedName>
</protein>
<organism evidence="3 5">
    <name type="scientific">Didymodactylos carnosus</name>
    <dbReference type="NCBI Taxonomy" id="1234261"/>
    <lineage>
        <taxon>Eukaryota</taxon>
        <taxon>Metazoa</taxon>
        <taxon>Spiralia</taxon>
        <taxon>Gnathifera</taxon>
        <taxon>Rotifera</taxon>
        <taxon>Eurotatoria</taxon>
        <taxon>Bdelloidea</taxon>
        <taxon>Philodinida</taxon>
        <taxon>Philodinidae</taxon>
        <taxon>Didymodactylos</taxon>
    </lineage>
</organism>
<reference evidence="3" key="1">
    <citation type="submission" date="2021-02" db="EMBL/GenBank/DDBJ databases">
        <authorList>
            <person name="Nowell W R."/>
        </authorList>
    </citation>
    <scope>NUCLEOTIDE SEQUENCE</scope>
</reference>
<evidence type="ECO:0000259" key="2">
    <source>
        <dbReference type="SMART" id="SM00848"/>
    </source>
</evidence>
<dbReference type="GO" id="GO:0006508">
    <property type="term" value="P:proteolysis"/>
    <property type="evidence" value="ECO:0007669"/>
    <property type="project" value="InterPro"/>
</dbReference>
<evidence type="ECO:0000313" key="4">
    <source>
        <dbReference type="EMBL" id="CAF3926599.1"/>
    </source>
</evidence>